<gene>
    <name evidence="4" type="ORF">CEE37_13080</name>
</gene>
<dbReference type="GO" id="GO:0016740">
    <property type="term" value="F:transferase activity"/>
    <property type="evidence" value="ECO:0007669"/>
    <property type="project" value="UniProtKB-KW"/>
</dbReference>
<sequence length="220" mass="26127">MSNIEPETVTFAGKIYSLDQRGFLKSPEQWDEDFAEGMAEVQEIYGGLTEKHWDLIHYIRRKFTEEETIPVVVLACADNNLKLSDLRFLFPTGYHRGACRIAGINYDFMYKTNFWLTYETTTLQKEEYKLTHRGFLEDFSKWDERFAQIIIREWKLPGGLTDRHREIISYLRDFYERMKNIPTFFEMCKANNLDVDEFKELFPEGYRRGACRIAGLPFFG</sequence>
<dbReference type="GO" id="GO:0005737">
    <property type="term" value="C:cytoplasm"/>
    <property type="evidence" value="ECO:0007669"/>
    <property type="project" value="UniProtKB-SubCell"/>
</dbReference>
<evidence type="ECO:0000256" key="3">
    <source>
        <dbReference type="ARBA" id="ARBA00022490"/>
    </source>
</evidence>
<dbReference type="Proteomes" id="UP000319619">
    <property type="component" value="Unassembled WGS sequence"/>
</dbReference>
<comment type="subcellular location">
    <subcellularLocation>
        <location evidence="1">Cytoplasm</location>
    </subcellularLocation>
</comment>
<dbReference type="PANTHER" id="PTHR37010">
    <property type="entry name" value="SULFURTRANSFERASE TUSE"/>
    <property type="match status" value="1"/>
</dbReference>
<name>A0A532UU17_UNCL8</name>
<dbReference type="GO" id="GO:0097163">
    <property type="term" value="F:sulfur carrier activity"/>
    <property type="evidence" value="ECO:0007669"/>
    <property type="project" value="TreeGrafter"/>
</dbReference>
<accession>A0A532UU17</accession>
<protein>
    <submittedName>
        <fullName evidence="4">TusE/DsrC/DsvC family sulfurtransferase</fullName>
    </submittedName>
</protein>
<dbReference type="GO" id="GO:0002143">
    <property type="term" value="P:tRNA wobble position uridine thiolation"/>
    <property type="evidence" value="ECO:0007669"/>
    <property type="project" value="TreeGrafter"/>
</dbReference>
<dbReference type="EMBL" id="NJBN01000010">
    <property type="protein sequence ID" value="TKJ38445.1"/>
    <property type="molecule type" value="Genomic_DNA"/>
</dbReference>
<keyword evidence="4" id="KW-0808">Transferase</keyword>
<evidence type="ECO:0000256" key="1">
    <source>
        <dbReference type="ARBA" id="ARBA00004496"/>
    </source>
</evidence>
<dbReference type="Gene3D" id="3.30.1420.10">
    <property type="match status" value="1"/>
</dbReference>
<evidence type="ECO:0000313" key="5">
    <source>
        <dbReference type="Proteomes" id="UP000319619"/>
    </source>
</evidence>
<organism evidence="4 5">
    <name type="scientific">candidate division LCP-89 bacterium B3_LCP</name>
    <dbReference type="NCBI Taxonomy" id="2012998"/>
    <lineage>
        <taxon>Bacteria</taxon>
        <taxon>Pseudomonadati</taxon>
        <taxon>Bacteria division LCP-89</taxon>
    </lineage>
</organism>
<dbReference type="AlphaFoldDB" id="A0A532UU17"/>
<dbReference type="Gene3D" id="1.10.10.370">
    <property type="entry name" value="DsrC-like protein, C-terminal domain"/>
    <property type="match status" value="2"/>
</dbReference>
<dbReference type="InterPro" id="IPR042072">
    <property type="entry name" value="DsrC-like_C"/>
</dbReference>
<evidence type="ECO:0000256" key="2">
    <source>
        <dbReference type="ARBA" id="ARBA00005718"/>
    </source>
</evidence>
<dbReference type="SUPFAM" id="SSF69721">
    <property type="entry name" value="DsrC, the gamma subunit of dissimilatory sulfite reductase"/>
    <property type="match status" value="2"/>
</dbReference>
<dbReference type="InterPro" id="IPR043163">
    <property type="entry name" value="DsrC-like_N"/>
</dbReference>
<keyword evidence="3" id="KW-0963">Cytoplasm</keyword>
<dbReference type="InterPro" id="IPR007453">
    <property type="entry name" value="DsrC/TusE"/>
</dbReference>
<comment type="similarity">
    <text evidence="2">Belongs to the DsrC/TusE family.</text>
</comment>
<dbReference type="NCBIfam" id="TIGR03342">
    <property type="entry name" value="dsrC_tusE_dsvC"/>
    <property type="match status" value="1"/>
</dbReference>
<dbReference type="InterPro" id="IPR025526">
    <property type="entry name" value="DsrC-like_dom_sf"/>
</dbReference>
<evidence type="ECO:0000313" key="4">
    <source>
        <dbReference type="EMBL" id="TKJ38445.1"/>
    </source>
</evidence>
<comment type="caution">
    <text evidence="4">The sequence shown here is derived from an EMBL/GenBank/DDBJ whole genome shotgun (WGS) entry which is preliminary data.</text>
</comment>
<dbReference type="PANTHER" id="PTHR37010:SF1">
    <property type="entry name" value="SULFURTRANSFERASE TUSE"/>
    <property type="match status" value="1"/>
</dbReference>
<reference evidence="4 5" key="1">
    <citation type="submission" date="2017-06" db="EMBL/GenBank/DDBJ databases">
        <title>Novel microbial phyla capable of carbon fixation and sulfur reduction in deep-sea sediments.</title>
        <authorList>
            <person name="Huang J."/>
            <person name="Baker B."/>
            <person name="Wang Y."/>
        </authorList>
    </citation>
    <scope>NUCLEOTIDE SEQUENCE [LARGE SCALE GENOMIC DNA]</scope>
    <source>
        <strain evidence="4">B3_LCP</strain>
    </source>
</reference>
<dbReference type="Pfam" id="PF04358">
    <property type="entry name" value="DsrC"/>
    <property type="match status" value="2"/>
</dbReference>
<proteinExistence type="inferred from homology"/>